<dbReference type="InterPro" id="IPR036890">
    <property type="entry name" value="HATPase_C_sf"/>
</dbReference>
<keyword evidence="7 14" id="KW-0418">Kinase</keyword>
<dbReference type="InterPro" id="IPR003661">
    <property type="entry name" value="HisK_dim/P_dom"/>
</dbReference>
<dbReference type="InterPro" id="IPR000014">
    <property type="entry name" value="PAS"/>
</dbReference>
<feature type="transmembrane region" description="Helical" evidence="10">
    <location>
        <begin position="76"/>
        <end position="98"/>
    </location>
</feature>
<organism evidence="14 15">
    <name type="scientific">Paralysiella testudinis</name>
    <dbReference type="NCBI Taxonomy" id="2809020"/>
    <lineage>
        <taxon>Bacteria</taxon>
        <taxon>Pseudomonadati</taxon>
        <taxon>Pseudomonadota</taxon>
        <taxon>Betaproteobacteria</taxon>
        <taxon>Neisseriales</taxon>
        <taxon>Neisseriaceae</taxon>
        <taxon>Paralysiella</taxon>
    </lineage>
</organism>
<keyword evidence="15" id="KW-1185">Reference proteome</keyword>
<keyword evidence="6" id="KW-0547">Nucleotide-binding</keyword>
<keyword evidence="4" id="KW-0597">Phosphoprotein</keyword>
<dbReference type="InterPro" id="IPR003594">
    <property type="entry name" value="HATPase_dom"/>
</dbReference>
<dbReference type="KEGG" id="ptes:JQU52_03490"/>
<evidence type="ECO:0000256" key="7">
    <source>
        <dbReference type="ARBA" id="ARBA00022777"/>
    </source>
</evidence>
<dbReference type="InterPro" id="IPR005467">
    <property type="entry name" value="His_kinase_dom"/>
</dbReference>
<dbReference type="SUPFAM" id="SSF158472">
    <property type="entry name" value="HAMP domain-like"/>
    <property type="match status" value="1"/>
</dbReference>
<keyword evidence="9" id="KW-0902">Two-component regulatory system</keyword>
<dbReference type="InterPro" id="IPR004358">
    <property type="entry name" value="Sig_transdc_His_kin-like_C"/>
</dbReference>
<evidence type="ECO:0000256" key="9">
    <source>
        <dbReference type="ARBA" id="ARBA00023012"/>
    </source>
</evidence>
<evidence type="ECO:0000259" key="12">
    <source>
        <dbReference type="PROSITE" id="PS50112"/>
    </source>
</evidence>
<keyword evidence="8" id="KW-0067">ATP-binding</keyword>
<dbReference type="SMART" id="SM00091">
    <property type="entry name" value="PAS"/>
    <property type="match status" value="1"/>
</dbReference>
<evidence type="ECO:0000313" key="15">
    <source>
        <dbReference type="Proteomes" id="UP000653156"/>
    </source>
</evidence>
<comment type="catalytic activity">
    <reaction evidence="1">
        <text>ATP + protein L-histidine = ADP + protein N-phospho-L-histidine.</text>
        <dbReference type="EC" id="2.7.13.3"/>
    </reaction>
</comment>
<comment type="subcellular location">
    <subcellularLocation>
        <location evidence="2">Membrane</location>
    </subcellularLocation>
</comment>
<dbReference type="PROSITE" id="PS50112">
    <property type="entry name" value="PAS"/>
    <property type="match status" value="1"/>
</dbReference>
<dbReference type="PROSITE" id="PS50109">
    <property type="entry name" value="HIS_KIN"/>
    <property type="match status" value="1"/>
</dbReference>
<dbReference type="Proteomes" id="UP000653156">
    <property type="component" value="Chromosome"/>
</dbReference>
<protein>
    <recommendedName>
        <fullName evidence="3">histidine kinase</fullName>
        <ecNumber evidence="3">2.7.13.3</ecNumber>
    </recommendedName>
</protein>
<dbReference type="Pfam" id="PF02518">
    <property type="entry name" value="HATPase_c"/>
    <property type="match status" value="1"/>
</dbReference>
<dbReference type="PRINTS" id="PR00344">
    <property type="entry name" value="BCTRLSENSOR"/>
</dbReference>
<evidence type="ECO:0000259" key="13">
    <source>
        <dbReference type="PROSITE" id="PS50885"/>
    </source>
</evidence>
<dbReference type="CDD" id="cd00082">
    <property type="entry name" value="HisKA"/>
    <property type="match status" value="1"/>
</dbReference>
<dbReference type="GO" id="GO:0005524">
    <property type="term" value="F:ATP binding"/>
    <property type="evidence" value="ECO:0007669"/>
    <property type="project" value="UniProtKB-KW"/>
</dbReference>
<evidence type="ECO:0000256" key="3">
    <source>
        <dbReference type="ARBA" id="ARBA00012438"/>
    </source>
</evidence>
<feature type="domain" description="PAS" evidence="12">
    <location>
        <begin position="354"/>
        <end position="390"/>
    </location>
</feature>
<dbReference type="GO" id="GO:0000155">
    <property type="term" value="F:phosphorelay sensor kinase activity"/>
    <property type="evidence" value="ECO:0007669"/>
    <property type="project" value="InterPro"/>
</dbReference>
<feature type="domain" description="HAMP" evidence="13">
    <location>
        <begin position="297"/>
        <end position="349"/>
    </location>
</feature>
<dbReference type="Pfam" id="PF00672">
    <property type="entry name" value="HAMP"/>
    <property type="match status" value="1"/>
</dbReference>
<dbReference type="SMART" id="SM00388">
    <property type="entry name" value="HisKA"/>
    <property type="match status" value="1"/>
</dbReference>
<evidence type="ECO:0000256" key="10">
    <source>
        <dbReference type="SAM" id="Phobius"/>
    </source>
</evidence>
<dbReference type="Gene3D" id="6.10.340.10">
    <property type="match status" value="1"/>
</dbReference>
<evidence type="ECO:0000259" key="11">
    <source>
        <dbReference type="PROSITE" id="PS50109"/>
    </source>
</evidence>
<dbReference type="Gene3D" id="3.30.450.20">
    <property type="entry name" value="PAS domain"/>
    <property type="match status" value="1"/>
</dbReference>
<dbReference type="InterPro" id="IPR003660">
    <property type="entry name" value="HAMP_dom"/>
</dbReference>
<feature type="transmembrane region" description="Helical" evidence="10">
    <location>
        <begin position="32"/>
        <end position="56"/>
    </location>
</feature>
<evidence type="ECO:0000313" key="14">
    <source>
        <dbReference type="EMBL" id="QRQ82478.1"/>
    </source>
</evidence>
<dbReference type="CDD" id="cd06225">
    <property type="entry name" value="HAMP"/>
    <property type="match status" value="1"/>
</dbReference>
<dbReference type="InterPro" id="IPR017232">
    <property type="entry name" value="NtrY"/>
</dbReference>
<dbReference type="PANTHER" id="PTHR43065:SF10">
    <property type="entry name" value="PEROXIDE STRESS-ACTIVATED HISTIDINE KINASE MAK3"/>
    <property type="match status" value="1"/>
</dbReference>
<dbReference type="RefSeq" id="WP_230339761.1">
    <property type="nucleotide sequence ID" value="NZ_CP069798.1"/>
</dbReference>
<dbReference type="PIRSF" id="PIRSF037532">
    <property type="entry name" value="STHK_NtrY"/>
    <property type="match status" value="1"/>
</dbReference>
<evidence type="ECO:0000256" key="4">
    <source>
        <dbReference type="ARBA" id="ARBA00022553"/>
    </source>
</evidence>
<accession>A0A892ZJ71</accession>
<dbReference type="Gene3D" id="1.10.287.130">
    <property type="match status" value="1"/>
</dbReference>
<evidence type="ECO:0000256" key="1">
    <source>
        <dbReference type="ARBA" id="ARBA00000085"/>
    </source>
</evidence>
<dbReference type="EC" id="2.7.13.3" evidence="3"/>
<keyword evidence="5" id="KW-0808">Transferase</keyword>
<dbReference type="PANTHER" id="PTHR43065">
    <property type="entry name" value="SENSOR HISTIDINE KINASE"/>
    <property type="match status" value="1"/>
</dbReference>
<evidence type="ECO:0000256" key="6">
    <source>
        <dbReference type="ARBA" id="ARBA00022741"/>
    </source>
</evidence>
<sequence length="701" mass="77145">MRRFLLVMAVFSVVTLYILALATGNASALSAYFWWVFGFSSLLLLALLGMVGKYVWQLVRSSRRHEFGSQIARRLAIMFTLVAVLPGLFLFGVSAQFISHSIDSWFGNDTAEALNRSLSLSKSALDLSLDNSLRSATAIQVQLIAAAALDSPPTPLLREAGREKQFTQLLLRDLHTGRTLAEYNPHALPLPQLGRDSQAILQRSGSLRDLESINNTLYAQGWLMLPENAHRQQALFFRQPIPAQVAKDATLIEAARAKYAELSYAKQGLQTFFLVTLLMATLLAIALALLVALYFARRFVEPILALAQSARAVAQGDLRPQAPVYRNDELGRLQTLFNHMTTQLRVARAEQEAARDYLEHILNSLTTGVITLDNHGIIKTHNHTAENILGQSLQPWQNQPWQALQQGDVQAAMLAEVIEAIMATQYQNRPAQISYSHQDEARILLGKATPLPTDSGDGTVLVFDDVTALVRAQKEAAWGEVAQRLAHEIRNPLTPIQLSAERLAWKLSDKLGEADAAILQRATQTIIKQVAAMKDMVEAFRNYARAPALNFISLDLNELVREVLVLYEGANCTFSINLSNMPLWIAADSGAMRQVIHNILKNAAEAAASDAAPTITLHSHTQQEQMVLTVSNNGKGFSKDMLLHAFDPYVTDKPSGTGLGLPVVKKIIEEHGGRIQLANNEAGGACVKITLPLLVRNDAKQ</sequence>
<feature type="transmembrane region" description="Helical" evidence="10">
    <location>
        <begin position="272"/>
        <end position="296"/>
    </location>
</feature>
<dbReference type="SMART" id="SM00304">
    <property type="entry name" value="HAMP"/>
    <property type="match status" value="1"/>
</dbReference>
<dbReference type="SMART" id="SM00387">
    <property type="entry name" value="HATPase_c"/>
    <property type="match status" value="1"/>
</dbReference>
<dbReference type="InterPro" id="IPR036097">
    <property type="entry name" value="HisK_dim/P_sf"/>
</dbReference>
<dbReference type="Gene3D" id="3.30.565.10">
    <property type="entry name" value="Histidine kinase-like ATPase, C-terminal domain"/>
    <property type="match status" value="1"/>
</dbReference>
<keyword evidence="10" id="KW-0812">Transmembrane</keyword>
<gene>
    <name evidence="14" type="ORF">JQU52_03490</name>
</gene>
<keyword evidence="10" id="KW-0472">Membrane</keyword>
<dbReference type="SUPFAM" id="SSF47384">
    <property type="entry name" value="Homodimeric domain of signal transducing histidine kinase"/>
    <property type="match status" value="1"/>
</dbReference>
<dbReference type="AlphaFoldDB" id="A0A892ZJ71"/>
<name>A0A892ZJ71_9NEIS</name>
<dbReference type="InterPro" id="IPR035965">
    <property type="entry name" value="PAS-like_dom_sf"/>
</dbReference>
<dbReference type="Pfam" id="PF00512">
    <property type="entry name" value="HisKA"/>
    <property type="match status" value="1"/>
</dbReference>
<evidence type="ECO:0000256" key="2">
    <source>
        <dbReference type="ARBA" id="ARBA00004370"/>
    </source>
</evidence>
<proteinExistence type="predicted"/>
<dbReference type="SUPFAM" id="SSF55785">
    <property type="entry name" value="PYP-like sensor domain (PAS domain)"/>
    <property type="match status" value="1"/>
</dbReference>
<evidence type="ECO:0000256" key="8">
    <source>
        <dbReference type="ARBA" id="ARBA00022840"/>
    </source>
</evidence>
<evidence type="ECO:0000256" key="5">
    <source>
        <dbReference type="ARBA" id="ARBA00022679"/>
    </source>
</evidence>
<feature type="domain" description="Histidine kinase" evidence="11">
    <location>
        <begin position="484"/>
        <end position="695"/>
    </location>
</feature>
<dbReference type="PROSITE" id="PS50885">
    <property type="entry name" value="HAMP"/>
    <property type="match status" value="1"/>
</dbReference>
<keyword evidence="10" id="KW-1133">Transmembrane helix</keyword>
<dbReference type="SUPFAM" id="SSF55874">
    <property type="entry name" value="ATPase domain of HSP90 chaperone/DNA topoisomerase II/histidine kinase"/>
    <property type="match status" value="1"/>
</dbReference>
<dbReference type="EMBL" id="CP069798">
    <property type="protein sequence ID" value="QRQ82478.1"/>
    <property type="molecule type" value="Genomic_DNA"/>
</dbReference>
<reference evidence="14" key="1">
    <citation type="submission" date="2021-02" db="EMBL/GenBank/DDBJ databases">
        <title>Neisseriaceae sp. 26B isolated from the cloaca of a Common Toad-headed Turtle (Mesoclemmys nasuta).</title>
        <authorList>
            <person name="Spergser J."/>
            <person name="Busse H.-J."/>
        </authorList>
    </citation>
    <scope>NUCLEOTIDE SEQUENCE</scope>
    <source>
        <strain evidence="14">26B</strain>
    </source>
</reference>
<dbReference type="GO" id="GO:0016020">
    <property type="term" value="C:membrane"/>
    <property type="evidence" value="ECO:0007669"/>
    <property type="project" value="UniProtKB-SubCell"/>
</dbReference>